<dbReference type="AlphaFoldDB" id="A0A915ZUQ3"/>
<protein>
    <submittedName>
        <fullName evidence="1">Uncharacterized protein</fullName>
    </submittedName>
</protein>
<comment type="caution">
    <text evidence="1">The sequence shown here is derived from an EMBL/GenBank/DDBJ whole genome shotgun (WGS) entry which is preliminary data.</text>
</comment>
<sequence length="97" mass="11466">MLFSYFALNRRSWKNKYEKKGRWFINLTRPKLDINAVQAAVPMKYKGFLWDSAQYYSNRITAVSNCRAPDVAFIPEDIFLSLDEKQLWSFEGQPFTS</sequence>
<name>A0A915ZUQ3_9GLOM</name>
<evidence type="ECO:0000313" key="2">
    <source>
        <dbReference type="Proteomes" id="UP000684084"/>
    </source>
</evidence>
<evidence type="ECO:0000313" key="1">
    <source>
        <dbReference type="EMBL" id="CAB5387847.1"/>
    </source>
</evidence>
<proteinExistence type="predicted"/>
<dbReference type="EMBL" id="CAGKOT010000059">
    <property type="protein sequence ID" value="CAB5387847.1"/>
    <property type="molecule type" value="Genomic_DNA"/>
</dbReference>
<organism evidence="1 2">
    <name type="scientific">Rhizophagus irregularis</name>
    <dbReference type="NCBI Taxonomy" id="588596"/>
    <lineage>
        <taxon>Eukaryota</taxon>
        <taxon>Fungi</taxon>
        <taxon>Fungi incertae sedis</taxon>
        <taxon>Mucoromycota</taxon>
        <taxon>Glomeromycotina</taxon>
        <taxon>Glomeromycetes</taxon>
        <taxon>Glomerales</taxon>
        <taxon>Glomeraceae</taxon>
        <taxon>Rhizophagus</taxon>
    </lineage>
</organism>
<accession>A0A915ZUQ3</accession>
<reference evidence="1" key="1">
    <citation type="submission" date="2020-05" db="EMBL/GenBank/DDBJ databases">
        <authorList>
            <person name="Rincon C."/>
            <person name="Sanders R I."/>
            <person name="Robbins C."/>
            <person name="Chaturvedi A."/>
        </authorList>
    </citation>
    <scope>NUCLEOTIDE SEQUENCE</scope>
    <source>
        <strain evidence="1">CHB12</strain>
    </source>
</reference>
<dbReference type="OrthoDB" id="10406034at2759"/>
<gene>
    <name evidence="1" type="ORF">CHRIB12_LOCUS20350</name>
</gene>
<dbReference type="Proteomes" id="UP000684084">
    <property type="component" value="Unassembled WGS sequence"/>
</dbReference>